<sequence length="253" mass="29212">MRNNIGVHETEKKATQQRDIETYTLGACSKSANYFELFTRVMPAGLCLLKRLVEWNDTVKLLEALQRRRRQLGEYKRIKKLILYLHGPMLSGRSLLNEVIVQKKWRIQSKGDLIKNKSNTRVRLSFKIKWETRYRIFSSIIVGSIAFILPAILDSDRPQVCRAGLGSPLLNLHSRPEILRVDSCRSRRRSGRRVFQFMSLRSQSRKSIGSDKQRRSRVAAAARRAGAAARLVSVVLGRSERRLSSRFEEERSN</sequence>
<accession>A0A4C1V3R9</accession>
<evidence type="ECO:0000313" key="3">
    <source>
        <dbReference type="Proteomes" id="UP000299102"/>
    </source>
</evidence>
<proteinExistence type="predicted"/>
<keyword evidence="1" id="KW-0472">Membrane</keyword>
<keyword evidence="1" id="KW-1133">Transmembrane helix</keyword>
<dbReference type="EMBL" id="BGZK01000270">
    <property type="protein sequence ID" value="GBP33209.1"/>
    <property type="molecule type" value="Genomic_DNA"/>
</dbReference>
<name>A0A4C1V3R9_EUMVA</name>
<protein>
    <submittedName>
        <fullName evidence="2">Uncharacterized protein</fullName>
    </submittedName>
</protein>
<feature type="transmembrane region" description="Helical" evidence="1">
    <location>
        <begin position="134"/>
        <end position="153"/>
    </location>
</feature>
<organism evidence="2 3">
    <name type="scientific">Eumeta variegata</name>
    <name type="common">Bagworm moth</name>
    <name type="synonym">Eumeta japonica</name>
    <dbReference type="NCBI Taxonomy" id="151549"/>
    <lineage>
        <taxon>Eukaryota</taxon>
        <taxon>Metazoa</taxon>
        <taxon>Ecdysozoa</taxon>
        <taxon>Arthropoda</taxon>
        <taxon>Hexapoda</taxon>
        <taxon>Insecta</taxon>
        <taxon>Pterygota</taxon>
        <taxon>Neoptera</taxon>
        <taxon>Endopterygota</taxon>
        <taxon>Lepidoptera</taxon>
        <taxon>Glossata</taxon>
        <taxon>Ditrysia</taxon>
        <taxon>Tineoidea</taxon>
        <taxon>Psychidae</taxon>
        <taxon>Oiketicinae</taxon>
        <taxon>Eumeta</taxon>
    </lineage>
</organism>
<dbReference type="Proteomes" id="UP000299102">
    <property type="component" value="Unassembled WGS sequence"/>
</dbReference>
<evidence type="ECO:0000313" key="2">
    <source>
        <dbReference type="EMBL" id="GBP33209.1"/>
    </source>
</evidence>
<keyword evidence="1" id="KW-0812">Transmembrane</keyword>
<reference evidence="2 3" key="1">
    <citation type="journal article" date="2019" name="Commun. Biol.">
        <title>The bagworm genome reveals a unique fibroin gene that provides high tensile strength.</title>
        <authorList>
            <person name="Kono N."/>
            <person name="Nakamura H."/>
            <person name="Ohtoshi R."/>
            <person name="Tomita M."/>
            <person name="Numata K."/>
            <person name="Arakawa K."/>
        </authorList>
    </citation>
    <scope>NUCLEOTIDE SEQUENCE [LARGE SCALE GENOMIC DNA]</scope>
</reference>
<dbReference type="AlphaFoldDB" id="A0A4C1V3R9"/>
<comment type="caution">
    <text evidence="2">The sequence shown here is derived from an EMBL/GenBank/DDBJ whole genome shotgun (WGS) entry which is preliminary data.</text>
</comment>
<gene>
    <name evidence="2" type="ORF">EVAR_14890_1</name>
</gene>
<evidence type="ECO:0000256" key="1">
    <source>
        <dbReference type="SAM" id="Phobius"/>
    </source>
</evidence>
<keyword evidence="3" id="KW-1185">Reference proteome</keyword>